<keyword evidence="5" id="KW-0256">Endoplasmic reticulum</keyword>
<keyword evidence="10 12" id="KW-0675">Receptor</keyword>
<comment type="caution">
    <text evidence="12">The sequence shown here is derived from an EMBL/GenBank/DDBJ whole genome shotgun (WGS) entry which is preliminary data.</text>
</comment>
<keyword evidence="13" id="KW-1185">Reference proteome</keyword>
<keyword evidence="4 11" id="KW-0812">Transmembrane</keyword>
<evidence type="ECO:0000256" key="3">
    <source>
        <dbReference type="ARBA" id="ARBA00022448"/>
    </source>
</evidence>
<keyword evidence="7" id="KW-0653">Protein transport</keyword>
<keyword evidence="8 11" id="KW-1133">Transmembrane helix</keyword>
<evidence type="ECO:0000256" key="5">
    <source>
        <dbReference type="ARBA" id="ARBA00022824"/>
    </source>
</evidence>
<dbReference type="GeneID" id="22913693"/>
<feature type="transmembrane region" description="Helical" evidence="11">
    <location>
        <begin position="60"/>
        <end position="81"/>
    </location>
</feature>
<dbReference type="InterPro" id="IPR000133">
    <property type="entry name" value="ER_ret_rcpt"/>
</dbReference>
<proteinExistence type="inferred from homology"/>
<dbReference type="Pfam" id="PF00810">
    <property type="entry name" value="ER_lumen_recept"/>
    <property type="match status" value="1"/>
</dbReference>
<evidence type="ECO:0000313" key="13">
    <source>
        <dbReference type="Proteomes" id="UP000019763"/>
    </source>
</evidence>
<dbReference type="GO" id="GO:0005789">
    <property type="term" value="C:endoplasmic reticulum membrane"/>
    <property type="evidence" value="ECO:0007669"/>
    <property type="project" value="UniProtKB-SubCell"/>
</dbReference>
<dbReference type="EMBL" id="AFNH02000776">
    <property type="protein sequence ID" value="EZG56400.1"/>
    <property type="molecule type" value="Genomic_DNA"/>
</dbReference>
<accession>A0A023B491</accession>
<comment type="similarity">
    <text evidence="2">Belongs to the ERD2 family.</text>
</comment>
<evidence type="ECO:0000256" key="6">
    <source>
        <dbReference type="ARBA" id="ARBA00022892"/>
    </source>
</evidence>
<dbReference type="GO" id="GO:0015031">
    <property type="term" value="P:protein transport"/>
    <property type="evidence" value="ECO:0007669"/>
    <property type="project" value="UniProtKB-KW"/>
</dbReference>
<feature type="transmembrane region" description="Helical" evidence="11">
    <location>
        <begin position="155"/>
        <end position="174"/>
    </location>
</feature>
<feature type="transmembrane region" description="Helical" evidence="11">
    <location>
        <begin position="6"/>
        <end position="25"/>
    </location>
</feature>
<dbReference type="PRINTS" id="PR00660">
    <property type="entry name" value="ERLUMENR"/>
</dbReference>
<protein>
    <submittedName>
        <fullName evidence="12">ER lumen protein retaining receptor</fullName>
    </submittedName>
</protein>
<dbReference type="AlphaFoldDB" id="A0A023B491"/>
<evidence type="ECO:0000256" key="9">
    <source>
        <dbReference type="ARBA" id="ARBA00023136"/>
    </source>
</evidence>
<dbReference type="OMA" id="DIMFIWI"/>
<keyword evidence="9 11" id="KW-0472">Membrane</keyword>
<sequence length="220" mass="24882">MDTTIFLVGYMTQLVGSVVLLREIWHKRSIYGLSIDSLAAQFVATAARLVWSFDTRMKEILLAHVEVLSSAAVGLALLWSCRQFRHTASFQGVRVRWWLLVAVCAGAAVRFHPGPVDEWSLQMLIAFTFYLEGVALVPQLLLLRKVNDADGLARAYMVLTILSRAIRILFWGLLYVQGDLFPGLMFADVLQTLMSVRYLHVWWKYVRSGKGGLIKGHKLI</sequence>
<dbReference type="OrthoDB" id="7694678at2759"/>
<dbReference type="GO" id="GO:0046923">
    <property type="term" value="F:ER retention sequence binding"/>
    <property type="evidence" value="ECO:0007669"/>
    <property type="project" value="InterPro"/>
</dbReference>
<name>A0A023B491_GRENI</name>
<evidence type="ECO:0000256" key="1">
    <source>
        <dbReference type="ARBA" id="ARBA00004477"/>
    </source>
</evidence>
<dbReference type="Proteomes" id="UP000019763">
    <property type="component" value="Unassembled WGS sequence"/>
</dbReference>
<gene>
    <name evidence="12" type="ORF">GNI_103920</name>
</gene>
<feature type="transmembrane region" description="Helical" evidence="11">
    <location>
        <begin position="37"/>
        <end position="54"/>
    </location>
</feature>
<feature type="transmembrane region" description="Helical" evidence="11">
    <location>
        <begin position="93"/>
        <end position="111"/>
    </location>
</feature>
<feature type="transmembrane region" description="Helical" evidence="11">
    <location>
        <begin position="123"/>
        <end position="143"/>
    </location>
</feature>
<organism evidence="12 13">
    <name type="scientific">Gregarina niphandrodes</name>
    <name type="common">Septate eugregarine</name>
    <dbReference type="NCBI Taxonomy" id="110365"/>
    <lineage>
        <taxon>Eukaryota</taxon>
        <taxon>Sar</taxon>
        <taxon>Alveolata</taxon>
        <taxon>Apicomplexa</taxon>
        <taxon>Conoidasida</taxon>
        <taxon>Gregarinasina</taxon>
        <taxon>Eugregarinorida</taxon>
        <taxon>Gregarinidae</taxon>
        <taxon>Gregarina</taxon>
    </lineage>
</organism>
<keyword evidence="6" id="KW-0931">ER-Golgi transport</keyword>
<dbReference type="PANTHER" id="PTHR10585">
    <property type="entry name" value="ER LUMEN PROTEIN RETAINING RECEPTOR"/>
    <property type="match status" value="1"/>
</dbReference>
<evidence type="ECO:0000256" key="10">
    <source>
        <dbReference type="ARBA" id="ARBA00023170"/>
    </source>
</evidence>
<evidence type="ECO:0000256" key="7">
    <source>
        <dbReference type="ARBA" id="ARBA00022927"/>
    </source>
</evidence>
<reference evidence="12" key="1">
    <citation type="submission" date="2013-12" db="EMBL/GenBank/DDBJ databases">
        <authorList>
            <person name="Omoto C.K."/>
            <person name="Sibley D."/>
            <person name="Venepally P."/>
            <person name="Hadjithomas M."/>
            <person name="Karamycheva S."/>
            <person name="Brunk B."/>
            <person name="Roos D."/>
            <person name="Caler E."/>
            <person name="Lorenzi H."/>
        </authorList>
    </citation>
    <scope>NUCLEOTIDE SEQUENCE</scope>
</reference>
<keyword evidence="3" id="KW-0813">Transport</keyword>
<comment type="subcellular location">
    <subcellularLocation>
        <location evidence="1">Endoplasmic reticulum membrane</location>
        <topology evidence="1">Multi-pass membrane protein</topology>
    </subcellularLocation>
</comment>
<dbReference type="RefSeq" id="XP_011131273.1">
    <property type="nucleotide sequence ID" value="XM_011132971.1"/>
</dbReference>
<evidence type="ECO:0000313" key="12">
    <source>
        <dbReference type="EMBL" id="EZG56400.1"/>
    </source>
</evidence>
<evidence type="ECO:0000256" key="8">
    <source>
        <dbReference type="ARBA" id="ARBA00022989"/>
    </source>
</evidence>
<dbReference type="GO" id="GO:0006621">
    <property type="term" value="P:protein retention in ER lumen"/>
    <property type="evidence" value="ECO:0007669"/>
    <property type="project" value="InterPro"/>
</dbReference>
<evidence type="ECO:0000256" key="11">
    <source>
        <dbReference type="SAM" id="Phobius"/>
    </source>
</evidence>
<dbReference type="GO" id="GO:0016192">
    <property type="term" value="P:vesicle-mediated transport"/>
    <property type="evidence" value="ECO:0007669"/>
    <property type="project" value="UniProtKB-KW"/>
</dbReference>
<evidence type="ECO:0000256" key="4">
    <source>
        <dbReference type="ARBA" id="ARBA00022692"/>
    </source>
</evidence>
<evidence type="ECO:0000256" key="2">
    <source>
        <dbReference type="ARBA" id="ARBA00010120"/>
    </source>
</evidence>
<dbReference type="VEuPathDB" id="CryptoDB:GNI_103920"/>
<dbReference type="eggNOG" id="ENOG502SVW9">
    <property type="taxonomic scope" value="Eukaryota"/>
</dbReference>